<organism evidence="4 5">
    <name type="scientific">Hyphodiscus hymeniophilus</name>
    <dbReference type="NCBI Taxonomy" id="353542"/>
    <lineage>
        <taxon>Eukaryota</taxon>
        <taxon>Fungi</taxon>
        <taxon>Dikarya</taxon>
        <taxon>Ascomycota</taxon>
        <taxon>Pezizomycotina</taxon>
        <taxon>Leotiomycetes</taxon>
        <taxon>Helotiales</taxon>
        <taxon>Hyphodiscaceae</taxon>
        <taxon>Hyphodiscus</taxon>
    </lineage>
</organism>
<evidence type="ECO:0000256" key="3">
    <source>
        <dbReference type="ARBA" id="ARBA00023002"/>
    </source>
</evidence>
<dbReference type="AlphaFoldDB" id="A0A9P6VML6"/>
<gene>
    <name evidence="4" type="ORF">D0Z07_2661</name>
</gene>
<dbReference type="PANTHER" id="PTHR24320:SF236">
    <property type="entry name" value="SHORT-CHAIN DEHYDROGENASE-RELATED"/>
    <property type="match status" value="1"/>
</dbReference>
<protein>
    <submittedName>
        <fullName evidence="4">Short-chain dehydrogenase reductase</fullName>
    </submittedName>
</protein>
<keyword evidence="2" id="KW-0521">NADP</keyword>
<name>A0A9P6VML6_9HELO</name>
<dbReference type="PRINTS" id="PR00081">
    <property type="entry name" value="GDHRDH"/>
</dbReference>
<keyword evidence="3" id="KW-0560">Oxidoreductase</keyword>
<sequence>MGGVVAQLLPGTPHFTEKDIPSLIGKVFIVTGGNSGVGFELVKILYSKGGTVYIASRSPTKVATAIEEIKSSNPQSQGHLKSLHLDLGDLTTILPCATAFLAQESRLDVLWNNAGIARAPVGSLSAQGHEAHMGTNCLGHYLLTKLLLPVLIKTARVLPKASVRVVFTYSGIVDIQGGSLGVSLAELGPGKHAKTVELNYGASKTGNWLLPSEFDKRYRADGVVFVTQTPGTLKNKGFDELPWAMKTLAKFFIYEPVFGAYTELWCGLSSDVKAEDGGRCAIPWGRWHPSPRKDILEGLKLKEEGGTGLAADFWDWCEENTKMFAGAAA</sequence>
<comment type="similarity">
    <text evidence="1">Belongs to the short-chain dehydrogenases/reductases (SDR) family.</text>
</comment>
<dbReference type="Proteomes" id="UP000785200">
    <property type="component" value="Unassembled WGS sequence"/>
</dbReference>
<dbReference type="PANTHER" id="PTHR24320">
    <property type="entry name" value="RETINOL DEHYDROGENASE"/>
    <property type="match status" value="1"/>
</dbReference>
<evidence type="ECO:0000256" key="1">
    <source>
        <dbReference type="ARBA" id="ARBA00006484"/>
    </source>
</evidence>
<keyword evidence="5" id="KW-1185">Reference proteome</keyword>
<accession>A0A9P6VML6</accession>
<dbReference type="OrthoDB" id="191139at2759"/>
<evidence type="ECO:0000313" key="5">
    <source>
        <dbReference type="Proteomes" id="UP000785200"/>
    </source>
</evidence>
<dbReference type="InterPro" id="IPR036291">
    <property type="entry name" value="NAD(P)-bd_dom_sf"/>
</dbReference>
<comment type="caution">
    <text evidence="4">The sequence shown here is derived from an EMBL/GenBank/DDBJ whole genome shotgun (WGS) entry which is preliminary data.</text>
</comment>
<evidence type="ECO:0000313" key="4">
    <source>
        <dbReference type="EMBL" id="KAG0651101.1"/>
    </source>
</evidence>
<dbReference type="EMBL" id="VNKQ01000005">
    <property type="protein sequence ID" value="KAG0651101.1"/>
    <property type="molecule type" value="Genomic_DNA"/>
</dbReference>
<evidence type="ECO:0000256" key="2">
    <source>
        <dbReference type="ARBA" id="ARBA00022857"/>
    </source>
</evidence>
<dbReference type="InterPro" id="IPR002347">
    <property type="entry name" value="SDR_fam"/>
</dbReference>
<proteinExistence type="inferred from homology"/>
<dbReference type="Pfam" id="PF00106">
    <property type="entry name" value="adh_short"/>
    <property type="match status" value="1"/>
</dbReference>
<reference evidence="4" key="1">
    <citation type="submission" date="2019-07" db="EMBL/GenBank/DDBJ databases">
        <title>Hyphodiscus hymeniophilus genome sequencing and assembly.</title>
        <authorList>
            <person name="Kramer G."/>
            <person name="Nodwell J."/>
        </authorList>
    </citation>
    <scope>NUCLEOTIDE SEQUENCE</scope>
    <source>
        <strain evidence="4">ATCC 34498</strain>
    </source>
</reference>
<dbReference type="Gene3D" id="3.40.50.720">
    <property type="entry name" value="NAD(P)-binding Rossmann-like Domain"/>
    <property type="match status" value="1"/>
</dbReference>
<dbReference type="GO" id="GO:0016491">
    <property type="term" value="F:oxidoreductase activity"/>
    <property type="evidence" value="ECO:0007669"/>
    <property type="project" value="UniProtKB-KW"/>
</dbReference>
<dbReference type="SUPFAM" id="SSF51735">
    <property type="entry name" value="NAD(P)-binding Rossmann-fold domains"/>
    <property type="match status" value="1"/>
</dbReference>